<feature type="transmembrane region" description="Helical" evidence="1">
    <location>
        <begin position="208"/>
        <end position="227"/>
    </location>
</feature>
<keyword evidence="1" id="KW-1133">Transmembrane helix</keyword>
<feature type="transmembrane region" description="Helical" evidence="1">
    <location>
        <begin position="132"/>
        <end position="152"/>
    </location>
</feature>
<dbReference type="Proteomes" id="UP000621436">
    <property type="component" value="Unassembled WGS sequence"/>
</dbReference>
<dbReference type="RefSeq" id="WP_270452520.1">
    <property type="nucleotide sequence ID" value="NZ_JADPIE010000001.1"/>
</dbReference>
<keyword evidence="3" id="KW-1185">Reference proteome</keyword>
<reference evidence="2" key="1">
    <citation type="submission" date="2020-11" db="EMBL/GenBank/DDBJ databases">
        <title>Halonatronomonas betainensis gen. nov., sp. nov. a novel haloalkaliphilic representative of the family Halanaerobiacae capable of betaine degradation.</title>
        <authorList>
            <person name="Boltyanskaya Y."/>
            <person name="Kevbrin V."/>
            <person name="Detkova E."/>
            <person name="Grouzdev D.S."/>
            <person name="Koziaeva V."/>
            <person name="Zhilina T."/>
        </authorList>
    </citation>
    <scope>NUCLEOTIDE SEQUENCE</scope>
    <source>
        <strain evidence="2">Z-7014</strain>
    </source>
</reference>
<comment type="caution">
    <text evidence="2">The sequence shown here is derived from an EMBL/GenBank/DDBJ whole genome shotgun (WGS) entry which is preliminary data.</text>
</comment>
<feature type="transmembrane region" description="Helical" evidence="1">
    <location>
        <begin position="12"/>
        <end position="33"/>
    </location>
</feature>
<dbReference type="EMBL" id="JADPIE010000001">
    <property type="protein sequence ID" value="MBF8435838.1"/>
    <property type="molecule type" value="Genomic_DNA"/>
</dbReference>
<feature type="transmembrane region" description="Helical" evidence="1">
    <location>
        <begin position="159"/>
        <end position="178"/>
    </location>
</feature>
<evidence type="ECO:0000256" key="1">
    <source>
        <dbReference type="SAM" id="Phobius"/>
    </source>
</evidence>
<organism evidence="2 3">
    <name type="scientific">Halonatronomonas betaini</name>
    <dbReference type="NCBI Taxonomy" id="2778430"/>
    <lineage>
        <taxon>Bacteria</taxon>
        <taxon>Bacillati</taxon>
        <taxon>Bacillota</taxon>
        <taxon>Clostridia</taxon>
        <taxon>Halanaerobiales</taxon>
        <taxon>Halarsenatibacteraceae</taxon>
        <taxon>Halonatronomonas</taxon>
    </lineage>
</organism>
<keyword evidence="1" id="KW-0812">Transmembrane</keyword>
<name>A0A931F7U0_9FIRM</name>
<sequence length="235" mass="26756">MLKGDFKNISRDFMLLFILVSPAIIAIAFSLIIPFADMILAAELGFQLSEHYIFIMAFIIMLVPMMYGMMIGFIILEERDENILSYLFVTPLSKAEYILYRTGLAMVMSTAFNIFILYFLDIVEVRLLQSLPVLLLSTLNAILLVLIILVFAENKVEGFAVTKGSGILFVAPLIGYLFETNFRYLAGILPPYWISESFISIYTGQGNYIFYLLAGLLVYGSWIYLLTRKFSRMIS</sequence>
<proteinExistence type="predicted"/>
<keyword evidence="1" id="KW-0472">Membrane</keyword>
<protein>
    <submittedName>
        <fullName evidence="2">ABC transporter permease</fullName>
    </submittedName>
</protein>
<evidence type="ECO:0000313" key="2">
    <source>
        <dbReference type="EMBL" id="MBF8435838.1"/>
    </source>
</evidence>
<gene>
    <name evidence="2" type="ORF">I0Q91_01990</name>
</gene>
<evidence type="ECO:0000313" key="3">
    <source>
        <dbReference type="Proteomes" id="UP000621436"/>
    </source>
</evidence>
<accession>A0A931F7U0</accession>
<dbReference type="AlphaFoldDB" id="A0A931F7U0"/>
<feature type="transmembrane region" description="Helical" evidence="1">
    <location>
        <begin position="97"/>
        <end position="120"/>
    </location>
</feature>
<feature type="transmembrane region" description="Helical" evidence="1">
    <location>
        <begin position="53"/>
        <end position="76"/>
    </location>
</feature>